<evidence type="ECO:0000313" key="2">
    <source>
        <dbReference type="EMBL" id="KAG5611355.1"/>
    </source>
</evidence>
<protein>
    <submittedName>
        <fullName evidence="2">Uncharacterized protein</fullName>
    </submittedName>
</protein>
<dbReference type="EMBL" id="JACXVP010000004">
    <property type="protein sequence ID" value="KAG5611355.1"/>
    <property type="molecule type" value="Genomic_DNA"/>
</dbReference>
<accession>A0A9J5ZEL5</accession>
<evidence type="ECO:0000256" key="1">
    <source>
        <dbReference type="SAM" id="MobiDB-lite"/>
    </source>
</evidence>
<name>A0A9J5ZEL5_SOLCO</name>
<gene>
    <name evidence="2" type="ORF">H5410_022636</name>
</gene>
<keyword evidence="3" id="KW-1185">Reference proteome</keyword>
<reference evidence="2 3" key="1">
    <citation type="submission" date="2020-09" db="EMBL/GenBank/DDBJ databases">
        <title>De no assembly of potato wild relative species, Solanum commersonii.</title>
        <authorList>
            <person name="Cho K."/>
        </authorList>
    </citation>
    <scope>NUCLEOTIDE SEQUENCE [LARGE SCALE GENOMIC DNA]</scope>
    <source>
        <strain evidence="2">LZ3.2</strain>
        <tissue evidence="2">Leaf</tissue>
    </source>
</reference>
<dbReference type="Proteomes" id="UP000824120">
    <property type="component" value="Chromosome 4"/>
</dbReference>
<feature type="region of interest" description="Disordered" evidence="1">
    <location>
        <begin position="199"/>
        <end position="234"/>
    </location>
</feature>
<feature type="compositionally biased region" description="Polar residues" evidence="1">
    <location>
        <begin position="212"/>
        <end position="227"/>
    </location>
</feature>
<comment type="caution">
    <text evidence="2">The sequence shown here is derived from an EMBL/GenBank/DDBJ whole genome shotgun (WGS) entry which is preliminary data.</text>
</comment>
<organism evidence="2 3">
    <name type="scientific">Solanum commersonii</name>
    <name type="common">Commerson's wild potato</name>
    <name type="synonym">Commerson's nightshade</name>
    <dbReference type="NCBI Taxonomy" id="4109"/>
    <lineage>
        <taxon>Eukaryota</taxon>
        <taxon>Viridiplantae</taxon>
        <taxon>Streptophyta</taxon>
        <taxon>Embryophyta</taxon>
        <taxon>Tracheophyta</taxon>
        <taxon>Spermatophyta</taxon>
        <taxon>Magnoliopsida</taxon>
        <taxon>eudicotyledons</taxon>
        <taxon>Gunneridae</taxon>
        <taxon>Pentapetalae</taxon>
        <taxon>asterids</taxon>
        <taxon>lamiids</taxon>
        <taxon>Solanales</taxon>
        <taxon>Solanaceae</taxon>
        <taxon>Solanoideae</taxon>
        <taxon>Solaneae</taxon>
        <taxon>Solanum</taxon>
    </lineage>
</organism>
<evidence type="ECO:0000313" key="3">
    <source>
        <dbReference type="Proteomes" id="UP000824120"/>
    </source>
</evidence>
<proteinExistence type="predicted"/>
<sequence length="234" mass="26414">MIREEKYFNYRYPNGRPHISVGESGQYGIGESIPSNLIAKDKPSTYPKLKIKFPSIGLVGIHLVEPQYKLSFELGDNLIRASFCHDSGMRGCWLRCKWMLGGLTGGGKVLLLDLISMEAVIFRFTSLKFLEIQRKNVRTSRDWVDEIWFEVKGKKYLKSFISSSLTYVSKYSIKERGNCKNQIAQKLVTLILALPQTSNPTTTPSHHPSDHQASTTTSILKNTQNNPLKAGSEL</sequence>
<dbReference type="AlphaFoldDB" id="A0A9J5ZEL5"/>